<evidence type="ECO:0000313" key="3">
    <source>
        <dbReference type="Proteomes" id="UP001196301"/>
    </source>
</evidence>
<reference evidence="2 3" key="1">
    <citation type="submission" date="2021-06" db="EMBL/GenBank/DDBJ databases">
        <authorList>
            <person name="Sun Q."/>
            <person name="Li D."/>
        </authorList>
    </citation>
    <scope>NUCLEOTIDE SEQUENCE [LARGE SCALE GENOMIC DNA]</scope>
    <source>
        <strain evidence="2 3">N19</strain>
    </source>
</reference>
<evidence type="ECO:0000313" key="2">
    <source>
        <dbReference type="EMBL" id="MBU5336404.1"/>
    </source>
</evidence>
<dbReference type="EMBL" id="JAHLOQ010000019">
    <property type="protein sequence ID" value="MBU5336404.1"/>
    <property type="molecule type" value="Genomic_DNA"/>
</dbReference>
<comment type="caution">
    <text evidence="2">The sequence shown here is derived from an EMBL/GenBank/DDBJ whole genome shotgun (WGS) entry which is preliminary data.</text>
</comment>
<name>A0ABS6DXX8_9FIRM</name>
<proteinExistence type="predicted"/>
<dbReference type="Proteomes" id="UP001196301">
    <property type="component" value="Unassembled WGS sequence"/>
</dbReference>
<evidence type="ECO:0008006" key="4">
    <source>
        <dbReference type="Google" id="ProtNLM"/>
    </source>
</evidence>
<keyword evidence="1" id="KW-0472">Membrane</keyword>
<organism evidence="2 3">
    <name type="scientific">Intestinibacter bartlettii</name>
    <dbReference type="NCBI Taxonomy" id="261299"/>
    <lineage>
        <taxon>Bacteria</taxon>
        <taxon>Bacillati</taxon>
        <taxon>Bacillota</taxon>
        <taxon>Clostridia</taxon>
        <taxon>Peptostreptococcales</taxon>
        <taxon>Peptostreptococcaceae</taxon>
        <taxon>Intestinibacter</taxon>
    </lineage>
</organism>
<evidence type="ECO:0000256" key="1">
    <source>
        <dbReference type="SAM" id="Phobius"/>
    </source>
</evidence>
<dbReference type="RefSeq" id="WP_216569524.1">
    <property type="nucleotide sequence ID" value="NZ_JAHLOQ010000019.1"/>
</dbReference>
<feature type="transmembrane region" description="Helical" evidence="1">
    <location>
        <begin position="15"/>
        <end position="37"/>
    </location>
</feature>
<accession>A0ABS6DXX8</accession>
<keyword evidence="3" id="KW-1185">Reference proteome</keyword>
<keyword evidence="1" id="KW-0812">Transmembrane</keyword>
<protein>
    <recommendedName>
        <fullName evidence="4">DUF5590 domain-containing protein</fullName>
    </recommendedName>
</protein>
<gene>
    <name evidence="2" type="ORF">KQI20_08125</name>
</gene>
<sequence length="167" mass="18892">MADNPNNSNDNKGGILVGTIIFFVIIIFIIGKIVNVVESIIMSDDFKDDVNHAVTTIQQETYDSKLEALTGDLVVTLKQDDYVQYNVQNGVVTIDIFVEDLHVPEEELDATRYGIELFGVVPDTLFNEIIYWYNTKGEYPYVVLNMCDAEGHILYNLEGNKEIQGNY</sequence>
<keyword evidence="1" id="KW-1133">Transmembrane helix</keyword>